<feature type="compositionally biased region" description="Acidic residues" evidence="1">
    <location>
        <begin position="7"/>
        <end position="16"/>
    </location>
</feature>
<dbReference type="Proteomes" id="UP000434101">
    <property type="component" value="Unassembled WGS sequence"/>
</dbReference>
<proteinExistence type="predicted"/>
<evidence type="ECO:0000256" key="1">
    <source>
        <dbReference type="SAM" id="MobiDB-lite"/>
    </source>
</evidence>
<dbReference type="EMBL" id="WUYX01000027">
    <property type="protein sequence ID" value="MXV62064.1"/>
    <property type="molecule type" value="Genomic_DNA"/>
</dbReference>
<comment type="caution">
    <text evidence="2">The sequence shown here is derived from an EMBL/GenBank/DDBJ whole genome shotgun (WGS) entry which is preliminary data.</text>
</comment>
<protein>
    <submittedName>
        <fullName evidence="2">Uncharacterized protein</fullName>
    </submittedName>
</protein>
<feature type="compositionally biased region" description="Gly residues" evidence="1">
    <location>
        <begin position="72"/>
        <end position="81"/>
    </location>
</feature>
<feature type="region of interest" description="Disordered" evidence="1">
    <location>
        <begin position="56"/>
        <end position="99"/>
    </location>
</feature>
<sequence length="188" mass="20507">MSQDLPTIDDVDEDELVGQLSEDVPKIAADSKCRGKRTEKRDGDSVFVGYCGARAGKATDQGVSDGRRCNHHGGGNSGDKGQGATEGNDNAVDHGGYRKHFTRHLTDGEQEAFDEARRALGDPKDAKQVAQTAASLCLIQYDRTGDERFMRRYESICDKAGIFPNEEIDVNHSGSIDLWKDSAQEGDE</sequence>
<dbReference type="RefSeq" id="WP_160064479.1">
    <property type="nucleotide sequence ID" value="NZ_WUYX01000027.1"/>
</dbReference>
<organism evidence="2 3">
    <name type="scientific">Natronorubrum halalkaliphilum</name>
    <dbReference type="NCBI Taxonomy" id="2691917"/>
    <lineage>
        <taxon>Archaea</taxon>
        <taxon>Methanobacteriati</taxon>
        <taxon>Methanobacteriota</taxon>
        <taxon>Stenosarchaea group</taxon>
        <taxon>Halobacteria</taxon>
        <taxon>Halobacteriales</taxon>
        <taxon>Natrialbaceae</taxon>
        <taxon>Natronorubrum</taxon>
    </lineage>
</organism>
<dbReference type="OrthoDB" id="166046at2157"/>
<dbReference type="AlphaFoldDB" id="A0A6B0VKI3"/>
<evidence type="ECO:0000313" key="2">
    <source>
        <dbReference type="EMBL" id="MXV62064.1"/>
    </source>
</evidence>
<accession>A0A6B0VKI3</accession>
<keyword evidence="3" id="KW-1185">Reference proteome</keyword>
<reference evidence="2 3" key="1">
    <citation type="submission" date="2020-01" db="EMBL/GenBank/DDBJ databases">
        <title>Natronorubrum sp. JWXQ-INN 674 isolated from Inner Mongolia Autonomous Region of China.</title>
        <authorList>
            <person name="Xue Q."/>
        </authorList>
    </citation>
    <scope>NUCLEOTIDE SEQUENCE [LARGE SCALE GENOMIC DNA]</scope>
    <source>
        <strain evidence="2 3">JWXQ-INN-674</strain>
    </source>
</reference>
<gene>
    <name evidence="2" type="ORF">GS429_08320</name>
</gene>
<feature type="region of interest" description="Disordered" evidence="1">
    <location>
        <begin position="1"/>
        <end position="24"/>
    </location>
</feature>
<evidence type="ECO:0000313" key="3">
    <source>
        <dbReference type="Proteomes" id="UP000434101"/>
    </source>
</evidence>
<name>A0A6B0VKI3_9EURY</name>